<evidence type="ECO:0000259" key="1">
    <source>
        <dbReference type="Pfam" id="PF01557"/>
    </source>
</evidence>
<feature type="domain" description="Fumarylacetoacetase-like C-terminal" evidence="1">
    <location>
        <begin position="83"/>
        <end position="321"/>
    </location>
</feature>
<dbReference type="EMBL" id="LSTO01000001">
    <property type="protein sequence ID" value="OWW20812.1"/>
    <property type="molecule type" value="Genomic_DNA"/>
</dbReference>
<keyword evidence="4" id="KW-1185">Reference proteome</keyword>
<organism evidence="3 4">
    <name type="scientific">Noviherbaspirillum denitrificans</name>
    <dbReference type="NCBI Taxonomy" id="1968433"/>
    <lineage>
        <taxon>Bacteria</taxon>
        <taxon>Pseudomonadati</taxon>
        <taxon>Pseudomonadota</taxon>
        <taxon>Betaproteobacteria</taxon>
        <taxon>Burkholderiales</taxon>
        <taxon>Oxalobacteraceae</taxon>
        <taxon>Noviherbaspirillum</taxon>
    </lineage>
</organism>
<name>A0A254THM4_9BURK</name>
<reference evidence="3 4" key="1">
    <citation type="submission" date="2016-02" db="EMBL/GenBank/DDBJ databases">
        <authorList>
            <person name="Wen L."/>
            <person name="He K."/>
            <person name="Yang H."/>
        </authorList>
    </citation>
    <scope>NUCLEOTIDE SEQUENCE [LARGE SCALE GENOMIC DNA]</scope>
    <source>
        <strain evidence="3 4">TSA40</strain>
    </source>
</reference>
<gene>
    <name evidence="3" type="ORF">AYR66_16385</name>
</gene>
<proteinExistence type="predicted"/>
<evidence type="ECO:0000259" key="2">
    <source>
        <dbReference type="Pfam" id="PF18288"/>
    </source>
</evidence>
<protein>
    <submittedName>
        <fullName evidence="3">2-keto-4-pentenoate hydratase</fullName>
    </submittedName>
</protein>
<comment type="caution">
    <text evidence="3">The sequence shown here is derived from an EMBL/GenBank/DDBJ whole genome shotgun (WGS) entry which is preliminary data.</text>
</comment>
<dbReference type="PANTHER" id="PTHR43211:SF1">
    <property type="entry name" value="BLL6422 PROTEIN"/>
    <property type="match status" value="1"/>
</dbReference>
<sequence>MKLASLKNGSRDGVLVVVSRDLERAVPVPHVARTMQEAIERWTEVEPKLQEIYRDLCAGRMPAVVAFDAAQAESPLPRSFQWLDGSAYLSHVELVRQARGVEMAKELYKEPLMYQGDSEYFVGPRDPILAADEGWGIDLEGEVAVIVDDVPMQVTQEDAGKHIKLFMLVNDISLRHVIPAELNKGFGFLNGKGQTAFSPVAVTPDEFGSAWNGRKLDLSLTVHVNGRQLGQPKAGVDMYFDFPTLIAHATKTRPLGAGTVIGSGTISNHDRSNGFACLSEARALETVAKGAPSTSFMKFGDSVRIEMFDDDGRSIFGAIDQRIERYVPARAA</sequence>
<dbReference type="InterPro" id="IPR041072">
    <property type="entry name" value="FAA_hydro_N"/>
</dbReference>
<dbReference type="InterPro" id="IPR011234">
    <property type="entry name" value="Fumarylacetoacetase-like_C"/>
</dbReference>
<accession>A0A254THM4</accession>
<dbReference type="InterPro" id="IPR036663">
    <property type="entry name" value="Fumarylacetoacetase_C_sf"/>
</dbReference>
<dbReference type="AlphaFoldDB" id="A0A254THM4"/>
<dbReference type="SUPFAM" id="SSF56529">
    <property type="entry name" value="FAH"/>
    <property type="match status" value="1"/>
</dbReference>
<dbReference type="OrthoDB" id="9775905at2"/>
<dbReference type="Proteomes" id="UP000197535">
    <property type="component" value="Unassembled WGS sequence"/>
</dbReference>
<dbReference type="PANTHER" id="PTHR43211">
    <property type="entry name" value="FUMARYLACETOACETATE HYDROLASE"/>
    <property type="match status" value="1"/>
</dbReference>
<evidence type="ECO:0000313" key="4">
    <source>
        <dbReference type="Proteomes" id="UP000197535"/>
    </source>
</evidence>
<dbReference type="GO" id="GO:0003824">
    <property type="term" value="F:catalytic activity"/>
    <property type="evidence" value="ECO:0007669"/>
    <property type="project" value="InterPro"/>
</dbReference>
<dbReference type="Pfam" id="PF18288">
    <property type="entry name" value="FAA_hydro_N_2"/>
    <property type="match status" value="1"/>
</dbReference>
<feature type="domain" description="Fumarylacetoacetase N-terminal" evidence="2">
    <location>
        <begin position="1"/>
        <end position="78"/>
    </location>
</feature>
<evidence type="ECO:0000313" key="3">
    <source>
        <dbReference type="EMBL" id="OWW20812.1"/>
    </source>
</evidence>
<dbReference type="RefSeq" id="WP_088707677.1">
    <property type="nucleotide sequence ID" value="NZ_LSTO01000001.1"/>
</dbReference>
<dbReference type="Gene3D" id="3.90.850.10">
    <property type="entry name" value="Fumarylacetoacetase-like, C-terminal domain"/>
    <property type="match status" value="1"/>
</dbReference>
<dbReference type="Pfam" id="PF01557">
    <property type="entry name" value="FAA_hydrolase"/>
    <property type="match status" value="1"/>
</dbReference>